<feature type="compositionally biased region" description="Pro residues" evidence="1">
    <location>
        <begin position="11"/>
        <end position="23"/>
    </location>
</feature>
<dbReference type="EMBL" id="ML769506">
    <property type="protein sequence ID" value="KAE9396924.1"/>
    <property type="molecule type" value="Genomic_DNA"/>
</dbReference>
<feature type="compositionally biased region" description="Basic residues" evidence="1">
    <location>
        <begin position="178"/>
        <end position="188"/>
    </location>
</feature>
<evidence type="ECO:0000313" key="3">
    <source>
        <dbReference type="Proteomes" id="UP000799118"/>
    </source>
</evidence>
<feature type="region of interest" description="Disordered" evidence="1">
    <location>
        <begin position="56"/>
        <end position="80"/>
    </location>
</feature>
<gene>
    <name evidence="2" type="ORF">BT96DRAFT_921846</name>
</gene>
<feature type="region of interest" description="Disordered" evidence="1">
    <location>
        <begin position="178"/>
        <end position="212"/>
    </location>
</feature>
<feature type="region of interest" description="Disordered" evidence="1">
    <location>
        <begin position="1"/>
        <end position="35"/>
    </location>
</feature>
<organism evidence="2 3">
    <name type="scientific">Gymnopus androsaceus JB14</name>
    <dbReference type="NCBI Taxonomy" id="1447944"/>
    <lineage>
        <taxon>Eukaryota</taxon>
        <taxon>Fungi</taxon>
        <taxon>Dikarya</taxon>
        <taxon>Basidiomycota</taxon>
        <taxon>Agaricomycotina</taxon>
        <taxon>Agaricomycetes</taxon>
        <taxon>Agaricomycetidae</taxon>
        <taxon>Agaricales</taxon>
        <taxon>Marasmiineae</taxon>
        <taxon>Omphalotaceae</taxon>
        <taxon>Gymnopus</taxon>
    </lineage>
</organism>
<keyword evidence="3" id="KW-1185">Reference proteome</keyword>
<evidence type="ECO:0000313" key="2">
    <source>
        <dbReference type="EMBL" id="KAE9396924.1"/>
    </source>
</evidence>
<name>A0A6A4HIK0_9AGAR</name>
<proteinExistence type="predicted"/>
<sequence>MATYFRSASPYSPPSRCPTPPFIPNTEDPEGSLSWRIQTHYDPMVQIQEMQERYSRDFENKSRAPTPGYSPVGIPHDWPSYGTRDEYTGYLTPKSRSPSPCSSSRRATAEWVSSIESDMMDDARIDVDPINVAVRVSEYLERYVQDMNQEVEMPVEGLDRHFSDESLKARIEVYTKPRRKSRSVRQRKVGSLQMSPRVTRSVARRSREACWE</sequence>
<evidence type="ECO:0000256" key="1">
    <source>
        <dbReference type="SAM" id="MobiDB-lite"/>
    </source>
</evidence>
<protein>
    <submittedName>
        <fullName evidence="2">Uncharacterized protein</fullName>
    </submittedName>
</protein>
<reference evidence="2" key="1">
    <citation type="journal article" date="2019" name="Environ. Microbiol.">
        <title>Fungal ecological strategies reflected in gene transcription - a case study of two litter decomposers.</title>
        <authorList>
            <person name="Barbi F."/>
            <person name="Kohler A."/>
            <person name="Barry K."/>
            <person name="Baskaran P."/>
            <person name="Daum C."/>
            <person name="Fauchery L."/>
            <person name="Ihrmark K."/>
            <person name="Kuo A."/>
            <person name="LaButti K."/>
            <person name="Lipzen A."/>
            <person name="Morin E."/>
            <person name="Grigoriev I.V."/>
            <person name="Henrissat B."/>
            <person name="Lindahl B."/>
            <person name="Martin F."/>
        </authorList>
    </citation>
    <scope>NUCLEOTIDE SEQUENCE</scope>
    <source>
        <strain evidence="2">JB14</strain>
    </source>
</reference>
<dbReference type="AlphaFoldDB" id="A0A6A4HIK0"/>
<dbReference type="Proteomes" id="UP000799118">
    <property type="component" value="Unassembled WGS sequence"/>
</dbReference>
<accession>A0A6A4HIK0</accession>